<sequence>MNKAFELNYEWDIVEIRSEARELAKEIGFDEIDQAKIVQSISELARNVIQHAEIGRIEIEKIDLEQKLGIRIRVSDRGPGIDNFEEMMREQTNGIGETSGLHHVKLLMDDIVLVPIVEGSCVEVIKWLRNG</sequence>
<keyword evidence="2" id="KW-0067">ATP-binding</keyword>
<gene>
    <name evidence="2" type="ORF">IC620_13580</name>
</gene>
<dbReference type="RefSeq" id="WP_191142484.1">
    <property type="nucleotide sequence ID" value="NZ_JACXAH010000024.1"/>
</dbReference>
<dbReference type="Proteomes" id="UP000661691">
    <property type="component" value="Unassembled WGS sequence"/>
</dbReference>
<dbReference type="SUPFAM" id="SSF55874">
    <property type="entry name" value="ATPase domain of HSP90 chaperone/DNA topoisomerase II/histidine kinase"/>
    <property type="match status" value="1"/>
</dbReference>
<dbReference type="EMBL" id="JACXAH010000024">
    <property type="protein sequence ID" value="MBD1373380.1"/>
    <property type="molecule type" value="Genomic_DNA"/>
</dbReference>
<organism evidence="2 3">
    <name type="scientific">Polycladospora coralii</name>
    <dbReference type="NCBI Taxonomy" id="2771432"/>
    <lineage>
        <taxon>Bacteria</taxon>
        <taxon>Bacillati</taxon>
        <taxon>Bacillota</taxon>
        <taxon>Bacilli</taxon>
        <taxon>Bacillales</taxon>
        <taxon>Thermoactinomycetaceae</taxon>
        <taxon>Polycladospora</taxon>
    </lineage>
</organism>
<name>A0A926RTZ4_9BACL</name>
<accession>A0A926RTZ4</accession>
<dbReference type="GO" id="GO:0005524">
    <property type="term" value="F:ATP binding"/>
    <property type="evidence" value="ECO:0007669"/>
    <property type="project" value="UniProtKB-KW"/>
</dbReference>
<comment type="caution">
    <text evidence="2">The sequence shown here is derived from an EMBL/GenBank/DDBJ whole genome shotgun (WGS) entry which is preliminary data.</text>
</comment>
<keyword evidence="3" id="KW-1185">Reference proteome</keyword>
<keyword evidence="2" id="KW-0547">Nucleotide-binding</keyword>
<protein>
    <submittedName>
        <fullName evidence="2">ATP-binding protein</fullName>
    </submittedName>
</protein>
<evidence type="ECO:0000313" key="3">
    <source>
        <dbReference type="Proteomes" id="UP000661691"/>
    </source>
</evidence>
<dbReference type="AlphaFoldDB" id="A0A926RTZ4"/>
<evidence type="ECO:0000259" key="1">
    <source>
        <dbReference type="Pfam" id="PF13581"/>
    </source>
</evidence>
<dbReference type="InterPro" id="IPR036890">
    <property type="entry name" value="HATPase_C_sf"/>
</dbReference>
<dbReference type="Gene3D" id="3.30.565.10">
    <property type="entry name" value="Histidine kinase-like ATPase, C-terminal domain"/>
    <property type="match status" value="1"/>
</dbReference>
<feature type="domain" description="Histidine kinase/HSP90-like ATPase" evidence="1">
    <location>
        <begin position="12"/>
        <end position="124"/>
    </location>
</feature>
<evidence type="ECO:0000313" key="2">
    <source>
        <dbReference type="EMBL" id="MBD1373380.1"/>
    </source>
</evidence>
<reference evidence="2" key="1">
    <citation type="submission" date="2020-09" db="EMBL/GenBank/DDBJ databases">
        <title>A novel bacterium of genus Hazenella, isolated from South China Sea.</title>
        <authorList>
            <person name="Huang H."/>
            <person name="Mo K."/>
            <person name="Hu Y."/>
        </authorList>
    </citation>
    <scope>NUCLEOTIDE SEQUENCE</scope>
    <source>
        <strain evidence="2">IB182357</strain>
    </source>
</reference>
<proteinExistence type="predicted"/>
<dbReference type="Pfam" id="PF13581">
    <property type="entry name" value="HATPase_c_2"/>
    <property type="match status" value="1"/>
</dbReference>
<dbReference type="InterPro" id="IPR003594">
    <property type="entry name" value="HATPase_dom"/>
</dbReference>